<dbReference type="RefSeq" id="WP_108436822.1">
    <property type="nucleotide sequence ID" value="NZ_CP028918.1"/>
</dbReference>
<feature type="chain" id="PRO_5015391129" description="Transglutaminase-like cysteine proteinase BTLCP" evidence="1">
    <location>
        <begin position="32"/>
        <end position="208"/>
    </location>
</feature>
<dbReference type="OrthoDB" id="7206808at2"/>
<dbReference type="AlphaFoldDB" id="A0A2S0UQG8"/>
<dbReference type="Gene3D" id="3.10.620.30">
    <property type="match status" value="1"/>
</dbReference>
<evidence type="ECO:0008006" key="4">
    <source>
        <dbReference type="Google" id="ProtNLM"/>
    </source>
</evidence>
<dbReference type="Proteomes" id="UP000244496">
    <property type="component" value="Chromosome"/>
</dbReference>
<gene>
    <name evidence="2" type="ORF">HYN69_17220</name>
</gene>
<accession>A0A2S0UQG8</accession>
<proteinExistence type="predicted"/>
<dbReference type="PANTHER" id="PTHR39327">
    <property type="match status" value="1"/>
</dbReference>
<dbReference type="InterPro" id="IPR010319">
    <property type="entry name" value="Transglutaminase-like_Cys_pept"/>
</dbReference>
<dbReference type="KEGG" id="geh:HYN69_17220"/>
<dbReference type="PANTHER" id="PTHR39327:SF1">
    <property type="entry name" value="BLR5470 PROTEIN"/>
    <property type="match status" value="1"/>
</dbReference>
<dbReference type="Pfam" id="PF06035">
    <property type="entry name" value="Peptidase_C93"/>
    <property type="match status" value="1"/>
</dbReference>
<evidence type="ECO:0000313" key="3">
    <source>
        <dbReference type="Proteomes" id="UP000244496"/>
    </source>
</evidence>
<evidence type="ECO:0000313" key="2">
    <source>
        <dbReference type="EMBL" id="AWB50010.1"/>
    </source>
</evidence>
<keyword evidence="3" id="KW-1185">Reference proteome</keyword>
<organism evidence="2 3">
    <name type="scientific">Paragemmobacter aquarius</name>
    <dbReference type="NCBI Taxonomy" id="2169400"/>
    <lineage>
        <taxon>Bacteria</taxon>
        <taxon>Pseudomonadati</taxon>
        <taxon>Pseudomonadota</taxon>
        <taxon>Alphaproteobacteria</taxon>
        <taxon>Rhodobacterales</taxon>
        <taxon>Paracoccaceae</taxon>
        <taxon>Paragemmobacter</taxon>
    </lineage>
</organism>
<dbReference type="EMBL" id="CP028918">
    <property type="protein sequence ID" value="AWB50010.1"/>
    <property type="molecule type" value="Genomic_DNA"/>
</dbReference>
<protein>
    <recommendedName>
        <fullName evidence="4">Transglutaminase-like cysteine proteinase BTLCP</fullName>
    </recommendedName>
</protein>
<name>A0A2S0UQG8_9RHOB</name>
<reference evidence="2 3" key="1">
    <citation type="submission" date="2018-04" db="EMBL/GenBank/DDBJ databases">
        <title>Genome sequencing of Gemmobacter.</title>
        <authorList>
            <person name="Yi H."/>
            <person name="Baek M.-G."/>
        </authorList>
    </citation>
    <scope>NUCLEOTIDE SEQUENCE [LARGE SCALE GENOMIC DNA]</scope>
    <source>
        <strain evidence="2 3">HYN0069</strain>
    </source>
</reference>
<evidence type="ECO:0000256" key="1">
    <source>
        <dbReference type="SAM" id="SignalP"/>
    </source>
</evidence>
<feature type="signal peptide" evidence="1">
    <location>
        <begin position="1"/>
        <end position="31"/>
    </location>
</feature>
<sequence length="208" mass="23010">MRRMKDFVPKVVAGSVLSLAIFASFAHPANAIDAKKTLRDMLPTKTSVSAPAGASGLCTRYDWACARTGKTRPIDLAAMAVAQKINTVANRKVRPVSDQAQWSIAERWSLPTARGGDCEDYAMLKKMMLIQAGFSPDQLLIATVLDRQRRSHAVLILRTGTQDLVLDNMTGRIKHWRDTGYTFLRLQDPRRPDRWVGVFAGGVLAKIS</sequence>
<keyword evidence="1" id="KW-0732">Signal</keyword>